<evidence type="ECO:0000313" key="2">
    <source>
        <dbReference type="EMBL" id="SDH11268.1"/>
    </source>
</evidence>
<name>A0A1G7ZRF9_9PROT</name>
<dbReference type="OrthoDB" id="9794556at2"/>
<reference evidence="3" key="1">
    <citation type="submission" date="2016-10" db="EMBL/GenBank/DDBJ databases">
        <authorList>
            <person name="Varghese N."/>
            <person name="Submissions S."/>
        </authorList>
    </citation>
    <scope>NUCLEOTIDE SEQUENCE [LARGE SCALE GENOMIC DNA]</scope>
    <source>
        <strain evidence="3">930I</strain>
    </source>
</reference>
<dbReference type="PANTHER" id="PTHR33608">
    <property type="entry name" value="BLL2464 PROTEIN"/>
    <property type="match status" value="1"/>
</dbReference>
<dbReference type="EMBL" id="FNCV01000004">
    <property type="protein sequence ID" value="SDH11268.1"/>
    <property type="molecule type" value="Genomic_DNA"/>
</dbReference>
<dbReference type="Proteomes" id="UP000217076">
    <property type="component" value="Unassembled WGS sequence"/>
</dbReference>
<dbReference type="STRING" id="83401.SAMN05421742_104195"/>
<proteinExistence type="predicted"/>
<sequence length="294" mass="30205">MSRPAAEIPGAEALAAGLPPLLAAAERLAAGLQTPLDSGAHGRRRAGPGEAFWQYRPHQPGDPAPGIDWRRSARGDDLLVRQREWLSARRVLLWAAGGPGMAHASARSLPTKHGRASLLLLALAVLLVRGGERVGGLGAGAPPPGGRPALAPLAGHLATASGDLPAAPGPGGAALLLAGDFLGDLDPLARLARASRGPVHLLQVLDPAEVDLPWRGRVHFESPDGAASLEVPRVESVRADYRRRLAARQQALAGLVAGGGGRLVVHRTDRAPRPGLLALAAALAGEAAPGEARR</sequence>
<evidence type="ECO:0000313" key="3">
    <source>
        <dbReference type="Proteomes" id="UP000217076"/>
    </source>
</evidence>
<dbReference type="PANTHER" id="PTHR33608:SF6">
    <property type="entry name" value="BLL2464 PROTEIN"/>
    <property type="match status" value="1"/>
</dbReference>
<organism evidence="2 3">
    <name type="scientific">Roseospirillum parvum</name>
    <dbReference type="NCBI Taxonomy" id="83401"/>
    <lineage>
        <taxon>Bacteria</taxon>
        <taxon>Pseudomonadati</taxon>
        <taxon>Pseudomonadota</taxon>
        <taxon>Alphaproteobacteria</taxon>
        <taxon>Rhodospirillales</taxon>
        <taxon>Rhodospirillaceae</taxon>
        <taxon>Roseospirillum</taxon>
    </lineage>
</organism>
<dbReference type="AlphaFoldDB" id="A0A1G7ZRF9"/>
<dbReference type="Pfam" id="PF01882">
    <property type="entry name" value="DUF58"/>
    <property type="match status" value="1"/>
</dbReference>
<keyword evidence="3" id="KW-1185">Reference proteome</keyword>
<protein>
    <recommendedName>
        <fullName evidence="1">DUF58 domain-containing protein</fullName>
    </recommendedName>
</protein>
<dbReference type="RefSeq" id="WP_092618006.1">
    <property type="nucleotide sequence ID" value="NZ_FNCV01000004.1"/>
</dbReference>
<dbReference type="InterPro" id="IPR002881">
    <property type="entry name" value="DUF58"/>
</dbReference>
<accession>A0A1G7ZRF9</accession>
<feature type="domain" description="DUF58" evidence="1">
    <location>
        <begin position="54"/>
        <end position="249"/>
    </location>
</feature>
<gene>
    <name evidence="2" type="ORF">SAMN05421742_104195</name>
</gene>
<evidence type="ECO:0000259" key="1">
    <source>
        <dbReference type="Pfam" id="PF01882"/>
    </source>
</evidence>